<reference evidence="3" key="2">
    <citation type="journal article" date="2019" name="Int. J. Syst. Evol. Microbiol.">
        <title>The Global Catalogue of Microorganisms (GCM) 10K type strain sequencing project: providing services to taxonomists for standard genome sequencing and annotation.</title>
        <authorList>
            <consortium name="The Broad Institute Genomics Platform"/>
            <consortium name="The Broad Institute Genome Sequencing Center for Infectious Disease"/>
            <person name="Wu L."/>
            <person name="Ma J."/>
        </authorList>
    </citation>
    <scope>NUCLEOTIDE SEQUENCE [LARGE SCALE GENOMIC DNA]</scope>
    <source>
        <strain evidence="3">CCUG 63830</strain>
    </source>
</reference>
<dbReference type="EMBL" id="JBHSWB010000002">
    <property type="protein sequence ID" value="MFC6663238.1"/>
    <property type="molecule type" value="Genomic_DNA"/>
</dbReference>
<sequence>MTVVPWRAARLDRVSPALTVMLAAEPREIKTAAMSAAPNM</sequence>
<name>A0ABW1ZRM4_9DEIO</name>
<evidence type="ECO:0000313" key="2">
    <source>
        <dbReference type="EMBL" id="MFC6663238.1"/>
    </source>
</evidence>
<keyword evidence="3" id="KW-1185">Reference proteome</keyword>
<reference evidence="2" key="1">
    <citation type="journal article" date="2014" name="Int. J. Syst. Evol. Microbiol.">
        <title>Complete genome of a new Firmicutes species belonging to the dominant human colonic microbiota ('Ruminococcus bicirculans') reveals two chromosomes and a selective capacity to utilize plant glucans.</title>
        <authorList>
            <consortium name="NISC Comparative Sequencing Program"/>
            <person name="Wegmann U."/>
            <person name="Louis P."/>
            <person name="Goesmann A."/>
            <person name="Henrissat B."/>
            <person name="Duncan S.H."/>
            <person name="Flint H.J."/>
        </authorList>
    </citation>
    <scope>NUCLEOTIDE SEQUENCE</scope>
    <source>
        <strain evidence="2">NBRC 112888</strain>
    </source>
</reference>
<gene>
    <name evidence="1" type="ORF">ACFP90_20360</name>
    <name evidence="2" type="ORF">ACFP90_24660</name>
</gene>
<dbReference type="RefSeq" id="WP_380059095.1">
    <property type="nucleotide sequence ID" value="NZ_JBHSWB010000002.1"/>
</dbReference>
<evidence type="ECO:0000313" key="3">
    <source>
        <dbReference type="Proteomes" id="UP001596317"/>
    </source>
</evidence>
<protein>
    <submittedName>
        <fullName evidence="2">Uncharacterized protein</fullName>
    </submittedName>
</protein>
<comment type="caution">
    <text evidence="2">The sequence shown here is derived from an EMBL/GenBank/DDBJ whole genome shotgun (WGS) entry which is preliminary data.</text>
</comment>
<reference evidence="2" key="3">
    <citation type="submission" date="2024-09" db="EMBL/GenBank/DDBJ databases">
        <authorList>
            <person name="Sun Q."/>
            <person name="Mori K."/>
        </authorList>
    </citation>
    <scope>NUCLEOTIDE SEQUENCE</scope>
    <source>
        <strain evidence="2">NBRC 112888</strain>
    </source>
</reference>
<accession>A0ABW1ZRM4</accession>
<dbReference type="EMBL" id="JBHSWB010000002">
    <property type="protein sequence ID" value="MFC6662410.1"/>
    <property type="molecule type" value="Genomic_DNA"/>
</dbReference>
<organism evidence="2 3">
    <name type="scientific">Deinococcus multiflagellatus</name>
    <dbReference type="NCBI Taxonomy" id="1656887"/>
    <lineage>
        <taxon>Bacteria</taxon>
        <taxon>Thermotogati</taxon>
        <taxon>Deinococcota</taxon>
        <taxon>Deinococci</taxon>
        <taxon>Deinococcales</taxon>
        <taxon>Deinococcaceae</taxon>
        <taxon>Deinococcus</taxon>
    </lineage>
</organism>
<evidence type="ECO:0000313" key="1">
    <source>
        <dbReference type="EMBL" id="MFC6662410.1"/>
    </source>
</evidence>
<dbReference type="Proteomes" id="UP001596317">
    <property type="component" value="Unassembled WGS sequence"/>
</dbReference>
<proteinExistence type="predicted"/>